<organism evidence="2 3">
    <name type="scientific">Tenacibaculum geojense</name>
    <dbReference type="NCBI Taxonomy" id="915352"/>
    <lineage>
        <taxon>Bacteria</taxon>
        <taxon>Pseudomonadati</taxon>
        <taxon>Bacteroidota</taxon>
        <taxon>Flavobacteriia</taxon>
        <taxon>Flavobacteriales</taxon>
        <taxon>Flavobacteriaceae</taxon>
        <taxon>Tenacibaculum</taxon>
    </lineage>
</organism>
<evidence type="ECO:0008006" key="4">
    <source>
        <dbReference type="Google" id="ProtNLM"/>
    </source>
</evidence>
<dbReference type="EMBL" id="JBHTJR010000014">
    <property type="protein sequence ID" value="MFD0991819.1"/>
    <property type="molecule type" value="Genomic_DNA"/>
</dbReference>
<keyword evidence="1" id="KW-0472">Membrane</keyword>
<evidence type="ECO:0000313" key="2">
    <source>
        <dbReference type="EMBL" id="MFD0991819.1"/>
    </source>
</evidence>
<keyword evidence="3" id="KW-1185">Reference proteome</keyword>
<keyword evidence="1" id="KW-1133">Transmembrane helix</keyword>
<accession>A0ABW3JNA6</accession>
<evidence type="ECO:0000313" key="3">
    <source>
        <dbReference type="Proteomes" id="UP001597062"/>
    </source>
</evidence>
<feature type="transmembrane region" description="Helical" evidence="1">
    <location>
        <begin position="46"/>
        <end position="70"/>
    </location>
</feature>
<evidence type="ECO:0000256" key="1">
    <source>
        <dbReference type="SAM" id="Phobius"/>
    </source>
</evidence>
<proteinExistence type="predicted"/>
<protein>
    <recommendedName>
        <fullName evidence="4">Lipoprotein</fullName>
    </recommendedName>
</protein>
<dbReference type="Proteomes" id="UP001597062">
    <property type="component" value="Unassembled WGS sequence"/>
</dbReference>
<sequence length="100" mass="11489">MKSKLRPWLRAVNIIVGCTTFFSLPVIMMSPMMFDAPESSENKLLVFTFYAIISYPIVAIGSLLLAWLLFKKELYKPSFILSLLPFIDLILIIICLSQWN</sequence>
<dbReference type="RefSeq" id="WP_386104479.1">
    <property type="nucleotide sequence ID" value="NZ_JBHTJR010000014.1"/>
</dbReference>
<reference evidence="3" key="1">
    <citation type="journal article" date="2019" name="Int. J. Syst. Evol. Microbiol.">
        <title>The Global Catalogue of Microorganisms (GCM) 10K type strain sequencing project: providing services to taxonomists for standard genome sequencing and annotation.</title>
        <authorList>
            <consortium name="The Broad Institute Genomics Platform"/>
            <consortium name="The Broad Institute Genome Sequencing Center for Infectious Disease"/>
            <person name="Wu L."/>
            <person name="Ma J."/>
        </authorList>
    </citation>
    <scope>NUCLEOTIDE SEQUENCE [LARGE SCALE GENOMIC DNA]</scope>
    <source>
        <strain evidence="3">CCUG 60527</strain>
    </source>
</reference>
<comment type="caution">
    <text evidence="2">The sequence shown here is derived from an EMBL/GenBank/DDBJ whole genome shotgun (WGS) entry which is preliminary data.</text>
</comment>
<feature type="transmembrane region" description="Helical" evidence="1">
    <location>
        <begin position="79"/>
        <end position="99"/>
    </location>
</feature>
<keyword evidence="1" id="KW-0812">Transmembrane</keyword>
<feature type="transmembrane region" description="Helical" evidence="1">
    <location>
        <begin position="12"/>
        <end position="34"/>
    </location>
</feature>
<gene>
    <name evidence="2" type="ORF">ACFQ1U_01260</name>
</gene>
<name>A0ABW3JNA6_9FLAO</name>